<dbReference type="Gene3D" id="1.10.10.60">
    <property type="entry name" value="Homeodomain-like"/>
    <property type="match status" value="1"/>
</dbReference>
<dbReference type="SUPFAM" id="SSF55781">
    <property type="entry name" value="GAF domain-like"/>
    <property type="match status" value="1"/>
</dbReference>
<organism evidence="2 3">
    <name type="scientific">Scandinavium hiltneri</name>
    <dbReference type="NCBI Taxonomy" id="2926519"/>
    <lineage>
        <taxon>Bacteria</taxon>
        <taxon>Pseudomonadati</taxon>
        <taxon>Pseudomonadota</taxon>
        <taxon>Gammaproteobacteria</taxon>
        <taxon>Enterobacterales</taxon>
        <taxon>Enterobacteriaceae</taxon>
        <taxon>Scandinavium</taxon>
    </lineage>
</organism>
<feature type="domain" description="DNA binding HTH" evidence="1">
    <location>
        <begin position="224"/>
        <end position="264"/>
    </location>
</feature>
<name>A0ABT2E062_9ENTR</name>
<evidence type="ECO:0000313" key="3">
    <source>
        <dbReference type="Proteomes" id="UP001205357"/>
    </source>
</evidence>
<comment type="caution">
    <text evidence="2">The sequence shown here is derived from an EMBL/GenBank/DDBJ whole genome shotgun (WGS) entry which is preliminary data.</text>
</comment>
<evidence type="ECO:0000259" key="1">
    <source>
        <dbReference type="Pfam" id="PF02954"/>
    </source>
</evidence>
<dbReference type="EMBL" id="JALIGE010000072">
    <property type="protein sequence ID" value="MCS2161254.1"/>
    <property type="molecule type" value="Genomic_DNA"/>
</dbReference>
<proteinExistence type="predicted"/>
<protein>
    <submittedName>
        <fullName evidence="2">Fis family transcriptional regulator</fullName>
    </submittedName>
</protein>
<dbReference type="SUPFAM" id="SSF46689">
    <property type="entry name" value="Homeodomain-like"/>
    <property type="match status" value="1"/>
</dbReference>
<dbReference type="RefSeq" id="WP_258987834.1">
    <property type="nucleotide sequence ID" value="NZ_JALIGE010000072.1"/>
</dbReference>
<dbReference type="Proteomes" id="UP001205357">
    <property type="component" value="Unassembled WGS sequence"/>
</dbReference>
<evidence type="ECO:0000313" key="2">
    <source>
        <dbReference type="EMBL" id="MCS2161254.1"/>
    </source>
</evidence>
<dbReference type="InterPro" id="IPR009057">
    <property type="entry name" value="Homeodomain-like_sf"/>
</dbReference>
<sequence>MRQRLKSVLALLDDNSIEKLIYRFLAIKHHRLRFSTLMVAMFNANERRLDCYLHPNENSYETVNLNININIDDISHPLVQVLRNGSPLVWDSLQQGVRIEDSIFRELVQEMPVGCGMYALPLFDLHGRACGVIAIIAERIARFADPDGIFGVYCYVFQHRLIKLQESEQLRIQLSQIRALFASQQLREKQMDELLATLHEAEEFSTLPGLSHDYSKIDDLPEAVEAFEIAILTQRMRVYGKDKNRIAESLGIAPRTLAYKLTKYRCEV</sequence>
<dbReference type="Pfam" id="PF02954">
    <property type="entry name" value="HTH_8"/>
    <property type="match status" value="1"/>
</dbReference>
<dbReference type="InterPro" id="IPR002197">
    <property type="entry name" value="HTH_Fis"/>
</dbReference>
<reference evidence="2 3" key="1">
    <citation type="submission" date="2022-04" db="EMBL/GenBank/DDBJ databases">
        <title>Proposal of a three novel species of Scandinavium, Scandinavium hiltneri, Scandinavium manionii, Scandinavium tedordense.</title>
        <authorList>
            <person name="Maddock D.W."/>
            <person name="Brady C.L."/>
            <person name="Denman S."/>
            <person name="Arnold D."/>
        </authorList>
    </citation>
    <scope>NUCLEOTIDE SEQUENCE [LARGE SCALE GENOMIC DNA]</scope>
    <source>
        <strain evidence="2 3">H11S7</strain>
    </source>
</reference>
<keyword evidence="3" id="KW-1185">Reference proteome</keyword>
<accession>A0ABT2E062</accession>
<gene>
    <name evidence="2" type="ORF">MUU47_08985</name>
</gene>